<dbReference type="AlphaFoldDB" id="A0A818AE83"/>
<keyword evidence="1" id="KW-0472">Membrane</keyword>
<feature type="transmembrane region" description="Helical" evidence="1">
    <location>
        <begin position="33"/>
        <end position="53"/>
    </location>
</feature>
<evidence type="ECO:0000313" key="4">
    <source>
        <dbReference type="Proteomes" id="UP000663872"/>
    </source>
</evidence>
<dbReference type="EMBL" id="CAJNXB010003797">
    <property type="protein sequence ID" value="CAF3338484.1"/>
    <property type="molecule type" value="Genomic_DNA"/>
</dbReference>
<protein>
    <submittedName>
        <fullName evidence="3">Uncharacterized protein</fullName>
    </submittedName>
</protein>
<organism evidence="3 4">
    <name type="scientific">Rotaria socialis</name>
    <dbReference type="NCBI Taxonomy" id="392032"/>
    <lineage>
        <taxon>Eukaryota</taxon>
        <taxon>Metazoa</taxon>
        <taxon>Spiralia</taxon>
        <taxon>Gnathifera</taxon>
        <taxon>Rotifera</taxon>
        <taxon>Eurotatoria</taxon>
        <taxon>Bdelloidea</taxon>
        <taxon>Philodinida</taxon>
        <taxon>Philodinidae</taxon>
        <taxon>Rotaria</taxon>
    </lineage>
</organism>
<name>A0A818AE83_9BILA</name>
<keyword evidence="1" id="KW-0812">Transmembrane</keyword>
<evidence type="ECO:0000313" key="2">
    <source>
        <dbReference type="EMBL" id="CAF3338484.1"/>
    </source>
</evidence>
<keyword evidence="1" id="KW-1133">Transmembrane helix</keyword>
<accession>A0A818AE83</accession>
<comment type="caution">
    <text evidence="3">The sequence shown here is derived from an EMBL/GenBank/DDBJ whole genome shotgun (WGS) entry which is preliminary data.</text>
</comment>
<dbReference type="Proteomes" id="UP000663825">
    <property type="component" value="Unassembled WGS sequence"/>
</dbReference>
<dbReference type="Proteomes" id="UP000663872">
    <property type="component" value="Unassembled WGS sequence"/>
</dbReference>
<dbReference type="EMBL" id="CAJNYT010001343">
    <property type="protein sequence ID" value="CAF3406065.1"/>
    <property type="molecule type" value="Genomic_DNA"/>
</dbReference>
<sequence length="158" mass="18517">MFCRSYFFGYEQLDDNEELNDQEGSYNSLANHFIKLLIIEIQLTFIYCAAALVSTRTLNITHITRMKLKRWIIESFYAPSTIYCFCVLKKQKALAQNTEEFDDTYLSSIAEELSIQELLINNGMSTNEALYFINANGYYHIEVIQKAFERQYIIELVI</sequence>
<gene>
    <name evidence="3" type="ORF">GRG538_LOCUS10465</name>
    <name evidence="2" type="ORF">TIS948_LOCUS22132</name>
</gene>
<evidence type="ECO:0000256" key="1">
    <source>
        <dbReference type="SAM" id="Phobius"/>
    </source>
</evidence>
<proteinExistence type="predicted"/>
<evidence type="ECO:0000313" key="3">
    <source>
        <dbReference type="EMBL" id="CAF3406065.1"/>
    </source>
</evidence>
<reference evidence="3" key="1">
    <citation type="submission" date="2021-02" db="EMBL/GenBank/DDBJ databases">
        <authorList>
            <person name="Nowell W R."/>
        </authorList>
    </citation>
    <scope>NUCLEOTIDE SEQUENCE</scope>
</reference>